<keyword evidence="1" id="KW-1133">Transmembrane helix</keyword>
<keyword evidence="1" id="KW-0812">Transmembrane</keyword>
<evidence type="ECO:0000256" key="1">
    <source>
        <dbReference type="SAM" id="Phobius"/>
    </source>
</evidence>
<dbReference type="EMBL" id="MU863674">
    <property type="protein sequence ID" value="KAK4097474.1"/>
    <property type="molecule type" value="Genomic_DNA"/>
</dbReference>
<dbReference type="Proteomes" id="UP001305647">
    <property type="component" value="Unassembled WGS sequence"/>
</dbReference>
<accession>A0AAN6PVM4</accession>
<protein>
    <submittedName>
        <fullName evidence="2">Uncharacterized protein</fullName>
    </submittedName>
</protein>
<feature type="transmembrane region" description="Helical" evidence="1">
    <location>
        <begin position="56"/>
        <end position="78"/>
    </location>
</feature>
<evidence type="ECO:0000313" key="3">
    <source>
        <dbReference type="Proteomes" id="UP001305647"/>
    </source>
</evidence>
<comment type="caution">
    <text evidence="2">The sequence shown here is derived from an EMBL/GenBank/DDBJ whole genome shotgun (WGS) entry which is preliminary data.</text>
</comment>
<keyword evidence="1" id="KW-0472">Membrane</keyword>
<sequence>MTAVRLCKSLAASLRSKEWRVWIICGLAVFLQRLDRCGRCSSSLPWFAAARPMVDFGQPSICGTHHIISFFLFFFFLFPRKRNGPWQDYFDTNVLNTDFGPLEPFIR</sequence>
<keyword evidence="3" id="KW-1185">Reference proteome</keyword>
<organism evidence="2 3">
    <name type="scientific">Parathielavia hyrcaniae</name>
    <dbReference type="NCBI Taxonomy" id="113614"/>
    <lineage>
        <taxon>Eukaryota</taxon>
        <taxon>Fungi</taxon>
        <taxon>Dikarya</taxon>
        <taxon>Ascomycota</taxon>
        <taxon>Pezizomycotina</taxon>
        <taxon>Sordariomycetes</taxon>
        <taxon>Sordariomycetidae</taxon>
        <taxon>Sordariales</taxon>
        <taxon>Chaetomiaceae</taxon>
        <taxon>Parathielavia</taxon>
    </lineage>
</organism>
<gene>
    <name evidence="2" type="ORF">N658DRAFT_289586</name>
</gene>
<proteinExistence type="predicted"/>
<reference evidence="2" key="2">
    <citation type="submission" date="2023-05" db="EMBL/GenBank/DDBJ databases">
        <authorList>
            <consortium name="Lawrence Berkeley National Laboratory"/>
            <person name="Steindorff A."/>
            <person name="Hensen N."/>
            <person name="Bonometti L."/>
            <person name="Westerberg I."/>
            <person name="Brannstrom I.O."/>
            <person name="Guillou S."/>
            <person name="Cros-Aarteil S."/>
            <person name="Calhoun S."/>
            <person name="Haridas S."/>
            <person name="Kuo A."/>
            <person name="Mondo S."/>
            <person name="Pangilinan J."/>
            <person name="Riley R."/>
            <person name="Labutti K."/>
            <person name="Andreopoulos B."/>
            <person name="Lipzen A."/>
            <person name="Chen C."/>
            <person name="Yanf M."/>
            <person name="Daum C."/>
            <person name="Ng V."/>
            <person name="Clum A."/>
            <person name="Ohm R."/>
            <person name="Martin F."/>
            <person name="Silar P."/>
            <person name="Natvig D."/>
            <person name="Lalanne C."/>
            <person name="Gautier V."/>
            <person name="Ament-Velasquez S.L."/>
            <person name="Kruys A."/>
            <person name="Hutchinson M.I."/>
            <person name="Powell A.J."/>
            <person name="Barry K."/>
            <person name="Miller A.N."/>
            <person name="Grigoriev I.V."/>
            <person name="Debuchy R."/>
            <person name="Gladieux P."/>
            <person name="Thoren M.H."/>
            <person name="Johannesson H."/>
        </authorList>
    </citation>
    <scope>NUCLEOTIDE SEQUENCE</scope>
    <source>
        <strain evidence="2">CBS 757.83</strain>
    </source>
</reference>
<evidence type="ECO:0000313" key="2">
    <source>
        <dbReference type="EMBL" id="KAK4097474.1"/>
    </source>
</evidence>
<name>A0AAN6PVM4_9PEZI</name>
<reference evidence="2" key="1">
    <citation type="journal article" date="2023" name="Mol. Phylogenet. Evol.">
        <title>Genome-scale phylogeny and comparative genomics of the fungal order Sordariales.</title>
        <authorList>
            <person name="Hensen N."/>
            <person name="Bonometti L."/>
            <person name="Westerberg I."/>
            <person name="Brannstrom I.O."/>
            <person name="Guillou S."/>
            <person name="Cros-Aarteil S."/>
            <person name="Calhoun S."/>
            <person name="Haridas S."/>
            <person name="Kuo A."/>
            <person name="Mondo S."/>
            <person name="Pangilinan J."/>
            <person name="Riley R."/>
            <person name="LaButti K."/>
            <person name="Andreopoulos B."/>
            <person name="Lipzen A."/>
            <person name="Chen C."/>
            <person name="Yan M."/>
            <person name="Daum C."/>
            <person name="Ng V."/>
            <person name="Clum A."/>
            <person name="Steindorff A."/>
            <person name="Ohm R.A."/>
            <person name="Martin F."/>
            <person name="Silar P."/>
            <person name="Natvig D.O."/>
            <person name="Lalanne C."/>
            <person name="Gautier V."/>
            <person name="Ament-Velasquez S.L."/>
            <person name="Kruys A."/>
            <person name="Hutchinson M.I."/>
            <person name="Powell A.J."/>
            <person name="Barry K."/>
            <person name="Miller A.N."/>
            <person name="Grigoriev I.V."/>
            <person name="Debuchy R."/>
            <person name="Gladieux P."/>
            <person name="Hiltunen Thoren M."/>
            <person name="Johannesson H."/>
        </authorList>
    </citation>
    <scope>NUCLEOTIDE SEQUENCE</scope>
    <source>
        <strain evidence="2">CBS 757.83</strain>
    </source>
</reference>
<dbReference type="AlphaFoldDB" id="A0AAN6PVM4"/>